<feature type="transmembrane region" description="Helical" evidence="14">
    <location>
        <begin position="159"/>
        <end position="181"/>
    </location>
</feature>
<evidence type="ECO:0000313" key="15">
    <source>
        <dbReference type="EMBL" id="MEN7546413.1"/>
    </source>
</evidence>
<feature type="transmembrane region" description="Helical" evidence="14">
    <location>
        <begin position="505"/>
        <end position="524"/>
    </location>
</feature>
<evidence type="ECO:0000313" key="16">
    <source>
        <dbReference type="Proteomes" id="UP001403385"/>
    </source>
</evidence>
<keyword evidence="12" id="KW-0739">Sodium transport</keyword>
<feature type="transmembrane region" description="Helical" evidence="14">
    <location>
        <begin position="415"/>
        <end position="432"/>
    </location>
</feature>
<gene>
    <name evidence="15" type="ORF">AAG747_00750</name>
</gene>
<evidence type="ECO:0000256" key="9">
    <source>
        <dbReference type="ARBA" id="ARBA00023065"/>
    </source>
</evidence>
<dbReference type="InterPro" id="IPR052244">
    <property type="entry name" value="Choline_transporter"/>
</dbReference>
<dbReference type="GO" id="GO:0008292">
    <property type="term" value="P:acetylcholine biosynthetic process"/>
    <property type="evidence" value="ECO:0007669"/>
    <property type="project" value="TreeGrafter"/>
</dbReference>
<feature type="transmembrane region" description="Helical" evidence="14">
    <location>
        <begin position="467"/>
        <end position="485"/>
    </location>
</feature>
<comment type="subcellular location">
    <subcellularLocation>
        <location evidence="1">Membrane</location>
        <topology evidence="1">Multi-pass membrane protein</topology>
    </subcellularLocation>
</comment>
<dbReference type="GO" id="GO:0005886">
    <property type="term" value="C:plasma membrane"/>
    <property type="evidence" value="ECO:0007669"/>
    <property type="project" value="TreeGrafter"/>
</dbReference>
<evidence type="ECO:0000256" key="6">
    <source>
        <dbReference type="ARBA" id="ARBA00022979"/>
    </source>
</evidence>
<feature type="transmembrane region" description="Helical" evidence="14">
    <location>
        <begin position="438"/>
        <end position="460"/>
    </location>
</feature>
<keyword evidence="10 14" id="KW-0472">Membrane</keyword>
<keyword evidence="5" id="KW-0769">Symport</keyword>
<dbReference type="EMBL" id="JBDKWZ010000001">
    <property type="protein sequence ID" value="MEN7546413.1"/>
    <property type="molecule type" value="Genomic_DNA"/>
</dbReference>
<feature type="transmembrane region" description="Helical" evidence="14">
    <location>
        <begin position="357"/>
        <end position="378"/>
    </location>
</feature>
<evidence type="ECO:0000256" key="12">
    <source>
        <dbReference type="ARBA" id="ARBA00023201"/>
    </source>
</evidence>
<feature type="transmembrane region" description="Helical" evidence="14">
    <location>
        <begin position="44"/>
        <end position="64"/>
    </location>
</feature>
<dbReference type="PROSITE" id="PS50283">
    <property type="entry name" value="NA_SOLUT_SYMP_3"/>
    <property type="match status" value="1"/>
</dbReference>
<name>A0AAW9RXZ3_9BACT</name>
<dbReference type="AlphaFoldDB" id="A0AAW9RXZ3"/>
<dbReference type="Gene3D" id="1.20.1730.10">
    <property type="entry name" value="Sodium/glucose cotransporter"/>
    <property type="match status" value="1"/>
</dbReference>
<keyword evidence="3" id="KW-0813">Transport</keyword>
<protein>
    <submittedName>
        <fullName evidence="15">Sodium:solute symporter family protein</fullName>
    </submittedName>
</protein>
<sequence length="542" mass="58879">MIKLLTGIISPTSSNSKITPSLTLIIILLLIGLGLDYYGSPVYWPGFISMVVFYGLIFYLGMYASSLKSSNNLNQLLLAGRSMPVGIAVFTMSATWVGGGYINGTAEYTASSGLAWVQAPWGYALSLIIGGLFFAGKMRTYRFKTMLDPLSQRFGKKMTAVLFLPALSGEVFWTAAILTALGTTFGTVLSLDFNTSILLSATIAIIYTAIGGLWAVALTDIFQMILLLAGLFVILPFALDHTGGLAETWNTYSQNQGTSLLPPWKGWNDAAWGNTYWQWWDYALLLTFGGIPWQVYFQRVLSSKDAKTAKRLSIIAGFVCILAAIPAVLIGMIGNVVDWNAIGINPPEEAALTLPYAVRYLTPPLVATVGLGAIAAAVMSSADSSILSASSMFTWNVYKPLFIKKQDPKKHLPKIIKRSIWIIGISATLLALQVKSVYVLWSLCSDFVYCILFPQLTTALFDKKANVYGSISGFAVALFLRMGGGEAAFGLEPFLPYPMIENGEVLFPFRTMAMASSLITILIVSRLTQKTCPATPLVPCKD</sequence>
<dbReference type="RefSeq" id="WP_346819200.1">
    <property type="nucleotide sequence ID" value="NZ_JBDKWZ010000001.1"/>
</dbReference>
<feature type="transmembrane region" description="Helical" evidence="14">
    <location>
        <begin position="76"/>
        <end position="99"/>
    </location>
</feature>
<feature type="transmembrane region" description="Helical" evidence="14">
    <location>
        <begin position="282"/>
        <end position="301"/>
    </location>
</feature>
<proteinExistence type="inferred from homology"/>
<evidence type="ECO:0000256" key="14">
    <source>
        <dbReference type="SAM" id="Phobius"/>
    </source>
</evidence>
<keyword evidence="7 14" id="KW-1133">Transmembrane helix</keyword>
<evidence type="ECO:0000256" key="2">
    <source>
        <dbReference type="ARBA" id="ARBA00006434"/>
    </source>
</evidence>
<feature type="transmembrane region" description="Helical" evidence="14">
    <location>
        <begin position="221"/>
        <end position="239"/>
    </location>
</feature>
<keyword evidence="16" id="KW-1185">Reference proteome</keyword>
<evidence type="ECO:0000256" key="3">
    <source>
        <dbReference type="ARBA" id="ARBA00022448"/>
    </source>
</evidence>
<comment type="similarity">
    <text evidence="2 13">Belongs to the sodium:solute symporter (SSF) (TC 2.A.21) family.</text>
</comment>
<keyword evidence="6" id="KW-0530">Neurotransmitter biosynthesis</keyword>
<keyword evidence="11" id="KW-0325">Glycoprotein</keyword>
<dbReference type="Pfam" id="PF00474">
    <property type="entry name" value="SSF"/>
    <property type="match status" value="1"/>
</dbReference>
<accession>A0AAW9RXZ3</accession>
<feature type="transmembrane region" description="Helical" evidence="14">
    <location>
        <begin position="313"/>
        <end position="337"/>
    </location>
</feature>
<evidence type="ECO:0000256" key="13">
    <source>
        <dbReference type="RuleBase" id="RU362091"/>
    </source>
</evidence>
<dbReference type="CDD" id="cd11474">
    <property type="entry name" value="SLC5sbd_CHT"/>
    <property type="match status" value="1"/>
</dbReference>
<keyword evidence="9" id="KW-0406">Ion transport</keyword>
<organism evidence="15 16">
    <name type="scientific">Rapidithrix thailandica</name>
    <dbReference type="NCBI Taxonomy" id="413964"/>
    <lineage>
        <taxon>Bacteria</taxon>
        <taxon>Pseudomonadati</taxon>
        <taxon>Bacteroidota</taxon>
        <taxon>Cytophagia</taxon>
        <taxon>Cytophagales</taxon>
        <taxon>Flammeovirgaceae</taxon>
        <taxon>Rapidithrix</taxon>
    </lineage>
</organism>
<evidence type="ECO:0000256" key="8">
    <source>
        <dbReference type="ARBA" id="ARBA00023053"/>
    </source>
</evidence>
<feature type="transmembrane region" description="Helical" evidence="14">
    <location>
        <begin position="21"/>
        <end position="38"/>
    </location>
</feature>
<reference evidence="15 16" key="1">
    <citation type="submission" date="2024-04" db="EMBL/GenBank/DDBJ databases">
        <title>Novel genus in family Flammeovirgaceae.</title>
        <authorList>
            <person name="Nguyen T.H."/>
            <person name="Vuong T.Q."/>
            <person name="Le H."/>
            <person name="Kim S.-G."/>
        </authorList>
    </citation>
    <scope>NUCLEOTIDE SEQUENCE [LARGE SCALE GENOMIC DNA]</scope>
    <source>
        <strain evidence="15 16">JCM 23209</strain>
    </source>
</reference>
<feature type="transmembrane region" description="Helical" evidence="14">
    <location>
        <begin position="119"/>
        <end position="138"/>
    </location>
</feature>
<evidence type="ECO:0000256" key="4">
    <source>
        <dbReference type="ARBA" id="ARBA00022692"/>
    </source>
</evidence>
<feature type="transmembrane region" description="Helical" evidence="14">
    <location>
        <begin position="193"/>
        <end position="214"/>
    </location>
</feature>
<dbReference type="Proteomes" id="UP001403385">
    <property type="component" value="Unassembled WGS sequence"/>
</dbReference>
<dbReference type="InterPro" id="IPR038377">
    <property type="entry name" value="Na/Glc_symporter_sf"/>
</dbReference>
<evidence type="ECO:0000256" key="5">
    <source>
        <dbReference type="ARBA" id="ARBA00022847"/>
    </source>
</evidence>
<dbReference type="InterPro" id="IPR001734">
    <property type="entry name" value="Na/solute_symporter"/>
</dbReference>
<evidence type="ECO:0000256" key="1">
    <source>
        <dbReference type="ARBA" id="ARBA00004141"/>
    </source>
</evidence>
<evidence type="ECO:0000256" key="10">
    <source>
        <dbReference type="ARBA" id="ARBA00023136"/>
    </source>
</evidence>
<comment type="caution">
    <text evidence="15">The sequence shown here is derived from an EMBL/GenBank/DDBJ whole genome shotgun (WGS) entry which is preliminary data.</text>
</comment>
<dbReference type="PANTHER" id="PTHR45897">
    <property type="entry name" value="HIGH-AFFINITY CHOLINE TRANSPORTER 1"/>
    <property type="match status" value="1"/>
</dbReference>
<evidence type="ECO:0000256" key="11">
    <source>
        <dbReference type="ARBA" id="ARBA00023180"/>
    </source>
</evidence>
<keyword evidence="8" id="KW-0915">Sodium</keyword>
<dbReference type="GO" id="GO:0005307">
    <property type="term" value="F:choline:sodium symporter activity"/>
    <property type="evidence" value="ECO:0007669"/>
    <property type="project" value="TreeGrafter"/>
</dbReference>
<keyword evidence="4 14" id="KW-0812">Transmembrane</keyword>
<dbReference type="PANTHER" id="PTHR45897:SF4">
    <property type="entry name" value="HIGH-AFFINITY CHOLINE TRANSPORTER 1"/>
    <property type="match status" value="1"/>
</dbReference>
<evidence type="ECO:0000256" key="7">
    <source>
        <dbReference type="ARBA" id="ARBA00022989"/>
    </source>
</evidence>